<dbReference type="GO" id="GO:0000977">
    <property type="term" value="F:RNA polymerase II transcription regulatory region sequence-specific DNA binding"/>
    <property type="evidence" value="ECO:0007669"/>
    <property type="project" value="InterPro"/>
</dbReference>
<organism evidence="9 10">
    <name type="scientific">Trapa natans</name>
    <name type="common">Water chestnut</name>
    <dbReference type="NCBI Taxonomy" id="22666"/>
    <lineage>
        <taxon>Eukaryota</taxon>
        <taxon>Viridiplantae</taxon>
        <taxon>Streptophyta</taxon>
        <taxon>Embryophyta</taxon>
        <taxon>Tracheophyta</taxon>
        <taxon>Spermatophyta</taxon>
        <taxon>Magnoliopsida</taxon>
        <taxon>eudicotyledons</taxon>
        <taxon>Gunneridae</taxon>
        <taxon>Pentapetalae</taxon>
        <taxon>rosids</taxon>
        <taxon>malvids</taxon>
        <taxon>Myrtales</taxon>
        <taxon>Lythraceae</taxon>
        <taxon>Trapa</taxon>
    </lineage>
</organism>
<dbReference type="GO" id="GO:0046983">
    <property type="term" value="F:protein dimerization activity"/>
    <property type="evidence" value="ECO:0007669"/>
    <property type="project" value="InterPro"/>
</dbReference>
<reference evidence="9 10" key="1">
    <citation type="journal article" date="2023" name="Hortic Res">
        <title>Pangenome of water caltrop reveals structural variations and asymmetric subgenome divergence after allopolyploidization.</title>
        <authorList>
            <person name="Zhang X."/>
            <person name="Chen Y."/>
            <person name="Wang L."/>
            <person name="Yuan Y."/>
            <person name="Fang M."/>
            <person name="Shi L."/>
            <person name="Lu R."/>
            <person name="Comes H.P."/>
            <person name="Ma Y."/>
            <person name="Chen Y."/>
            <person name="Huang G."/>
            <person name="Zhou Y."/>
            <person name="Zheng Z."/>
            <person name="Qiu Y."/>
        </authorList>
    </citation>
    <scope>NUCLEOTIDE SEQUENCE [LARGE SCALE GENOMIC DNA]</scope>
    <source>
        <strain evidence="9">F231</strain>
    </source>
</reference>
<dbReference type="Proteomes" id="UP001346149">
    <property type="component" value="Unassembled WGS sequence"/>
</dbReference>
<keyword evidence="3" id="KW-0238">DNA-binding</keyword>
<evidence type="ECO:0000256" key="6">
    <source>
        <dbReference type="SAM" id="Coils"/>
    </source>
</evidence>
<evidence type="ECO:0000259" key="7">
    <source>
        <dbReference type="PROSITE" id="PS50066"/>
    </source>
</evidence>
<proteinExistence type="predicted"/>
<dbReference type="GO" id="GO:0045944">
    <property type="term" value="P:positive regulation of transcription by RNA polymerase II"/>
    <property type="evidence" value="ECO:0007669"/>
    <property type="project" value="InterPro"/>
</dbReference>
<keyword evidence="6" id="KW-0175">Coiled coil</keyword>
<protein>
    <submittedName>
        <fullName evidence="9">Uncharacterized protein</fullName>
    </submittedName>
</protein>
<evidence type="ECO:0000313" key="10">
    <source>
        <dbReference type="Proteomes" id="UP001346149"/>
    </source>
</evidence>
<feature type="coiled-coil region" evidence="6">
    <location>
        <begin position="79"/>
        <end position="113"/>
    </location>
</feature>
<dbReference type="Pfam" id="PF00319">
    <property type="entry name" value="SRF-TF"/>
    <property type="match status" value="1"/>
</dbReference>
<dbReference type="PANTHER" id="PTHR48019">
    <property type="entry name" value="SERUM RESPONSE FACTOR HOMOLOG"/>
    <property type="match status" value="1"/>
</dbReference>
<dbReference type="GO" id="GO:0005634">
    <property type="term" value="C:nucleus"/>
    <property type="evidence" value="ECO:0007669"/>
    <property type="project" value="UniProtKB-SubCell"/>
</dbReference>
<dbReference type="PROSITE" id="PS00350">
    <property type="entry name" value="MADS_BOX_1"/>
    <property type="match status" value="1"/>
</dbReference>
<evidence type="ECO:0000256" key="2">
    <source>
        <dbReference type="ARBA" id="ARBA00023015"/>
    </source>
</evidence>
<accession>A0AAN7LV56</accession>
<dbReference type="GO" id="GO:0003700">
    <property type="term" value="F:DNA-binding transcription factor activity"/>
    <property type="evidence" value="ECO:0007669"/>
    <property type="project" value="InterPro"/>
</dbReference>
<keyword evidence="5" id="KW-0539">Nucleus</keyword>
<evidence type="ECO:0000256" key="4">
    <source>
        <dbReference type="ARBA" id="ARBA00023163"/>
    </source>
</evidence>
<keyword evidence="4" id="KW-0804">Transcription</keyword>
<keyword evidence="2" id="KW-0805">Transcription regulation</keyword>
<dbReference type="Gene3D" id="3.40.1810.10">
    <property type="entry name" value="Transcription factor, MADS-box"/>
    <property type="match status" value="1"/>
</dbReference>
<evidence type="ECO:0000256" key="5">
    <source>
        <dbReference type="ARBA" id="ARBA00023242"/>
    </source>
</evidence>
<name>A0AAN7LV56_TRANT</name>
<evidence type="ECO:0000256" key="1">
    <source>
        <dbReference type="ARBA" id="ARBA00004123"/>
    </source>
</evidence>
<sequence length="265" mass="30644">MGRGKIEIRRIDNKITRQVTFAKRRGGLFKKTNELSVLCDAQVGLIVFSSTGKLFQFASEATSMEQIINRYLTTKGTQISQQTDDQEQAHAELQRMRREAHDLQRSLQQYTVDDLSSVSIHDLNNLEQQVEYSLRKVRSRKYDLLQQHVDNLRVKEKMLQDENDRIFNMIKEPQQMLTLGLDRHQNEIAAISLPKADHGRNVLDQFPFFGEEEEEPPSSVLRLAAQFPPMGLRPYQFQPAQSNLHEFCFHQSSSTVTAPHQYILA</sequence>
<comment type="subcellular location">
    <subcellularLocation>
        <location evidence="1">Nucleus</location>
    </subcellularLocation>
</comment>
<dbReference type="SUPFAM" id="SSF55455">
    <property type="entry name" value="SRF-like"/>
    <property type="match status" value="1"/>
</dbReference>
<evidence type="ECO:0000259" key="8">
    <source>
        <dbReference type="PROSITE" id="PS51297"/>
    </source>
</evidence>
<evidence type="ECO:0000313" key="9">
    <source>
        <dbReference type="EMBL" id="KAK4792579.1"/>
    </source>
</evidence>
<dbReference type="Pfam" id="PF01486">
    <property type="entry name" value="K-box"/>
    <property type="match status" value="1"/>
</dbReference>
<dbReference type="InterPro" id="IPR036879">
    <property type="entry name" value="TF_MADSbox_sf"/>
</dbReference>
<dbReference type="AlphaFoldDB" id="A0AAN7LV56"/>
<keyword evidence="10" id="KW-1185">Reference proteome</keyword>
<dbReference type="InterPro" id="IPR002487">
    <property type="entry name" value="TF_Kbox"/>
</dbReference>
<dbReference type="SMART" id="SM00432">
    <property type="entry name" value="MADS"/>
    <property type="match status" value="1"/>
</dbReference>
<feature type="domain" description="MADS-box" evidence="7">
    <location>
        <begin position="1"/>
        <end position="61"/>
    </location>
</feature>
<dbReference type="CDD" id="cd00265">
    <property type="entry name" value="MADS_MEF2_like"/>
    <property type="match status" value="1"/>
</dbReference>
<dbReference type="EMBL" id="JAXQNO010000008">
    <property type="protein sequence ID" value="KAK4792579.1"/>
    <property type="molecule type" value="Genomic_DNA"/>
</dbReference>
<comment type="caution">
    <text evidence="9">The sequence shown here is derived from an EMBL/GenBank/DDBJ whole genome shotgun (WGS) entry which is preliminary data.</text>
</comment>
<dbReference type="PROSITE" id="PS51297">
    <property type="entry name" value="K_BOX"/>
    <property type="match status" value="1"/>
</dbReference>
<dbReference type="PRINTS" id="PR00404">
    <property type="entry name" value="MADSDOMAIN"/>
</dbReference>
<dbReference type="InterPro" id="IPR002100">
    <property type="entry name" value="TF_MADSbox"/>
</dbReference>
<dbReference type="PROSITE" id="PS50066">
    <property type="entry name" value="MADS_BOX_2"/>
    <property type="match status" value="1"/>
</dbReference>
<feature type="domain" description="K-box" evidence="8">
    <location>
        <begin position="86"/>
        <end position="176"/>
    </location>
</feature>
<dbReference type="InterPro" id="IPR050142">
    <property type="entry name" value="MADS-box/MEF2_TF"/>
</dbReference>
<dbReference type="InterPro" id="IPR033896">
    <property type="entry name" value="MEF2-like_N"/>
</dbReference>
<gene>
    <name evidence="9" type="ORF">SAY86_023014</name>
</gene>
<evidence type="ECO:0000256" key="3">
    <source>
        <dbReference type="ARBA" id="ARBA00023125"/>
    </source>
</evidence>